<comment type="cofactor">
    <cofactor evidence="1">
        <name>heme b</name>
        <dbReference type="ChEBI" id="CHEBI:60344"/>
    </cofactor>
</comment>
<evidence type="ECO:0000256" key="3">
    <source>
        <dbReference type="ARBA" id="ARBA00012229"/>
    </source>
</evidence>
<dbReference type="Gene3D" id="1.10.490.10">
    <property type="entry name" value="Globins"/>
    <property type="match status" value="1"/>
</dbReference>
<keyword evidence="6 14" id="KW-0561">Oxygen transport</keyword>
<dbReference type="RefSeq" id="WP_385876139.1">
    <property type="nucleotide sequence ID" value="NZ_JBHLXE010000027.1"/>
</dbReference>
<protein>
    <recommendedName>
        <fullName evidence="3">nitric oxide dioxygenase</fullName>
        <ecNumber evidence="3">1.14.12.17</ecNumber>
    </recommendedName>
</protein>
<evidence type="ECO:0000256" key="11">
    <source>
        <dbReference type="ARBA" id="ARBA00025094"/>
    </source>
</evidence>
<keyword evidence="9" id="KW-0408">Iron</keyword>
<comment type="similarity">
    <text evidence="14">Belongs to the globin family.</text>
</comment>
<dbReference type="Pfam" id="PF00970">
    <property type="entry name" value="FAD_binding_6"/>
    <property type="match status" value="1"/>
</dbReference>
<keyword evidence="4" id="KW-0216">Detoxification</keyword>
<dbReference type="EMBL" id="JBHLXE010000027">
    <property type="protein sequence ID" value="MFC0179045.1"/>
    <property type="molecule type" value="Genomic_DNA"/>
</dbReference>
<proteinExistence type="inferred from homology"/>
<evidence type="ECO:0000256" key="8">
    <source>
        <dbReference type="ARBA" id="ARBA00022857"/>
    </source>
</evidence>
<comment type="catalytic activity">
    <reaction evidence="13">
        <text>2 nitric oxide + NADPH + 2 O2 = 2 nitrate + NADP(+) + H(+)</text>
        <dbReference type="Rhea" id="RHEA:19465"/>
        <dbReference type="ChEBI" id="CHEBI:15378"/>
        <dbReference type="ChEBI" id="CHEBI:15379"/>
        <dbReference type="ChEBI" id="CHEBI:16480"/>
        <dbReference type="ChEBI" id="CHEBI:17632"/>
        <dbReference type="ChEBI" id="CHEBI:57783"/>
        <dbReference type="ChEBI" id="CHEBI:58349"/>
        <dbReference type="EC" id="1.14.12.17"/>
    </reaction>
</comment>
<dbReference type="Pfam" id="PF00042">
    <property type="entry name" value="Globin"/>
    <property type="match status" value="1"/>
</dbReference>
<dbReference type="Gene3D" id="3.40.50.80">
    <property type="entry name" value="Nucleotide-binding domain of ferredoxin-NADP reductase (FNR) module"/>
    <property type="match status" value="1"/>
</dbReference>
<evidence type="ECO:0000256" key="9">
    <source>
        <dbReference type="ARBA" id="ARBA00023004"/>
    </source>
</evidence>
<dbReference type="NCBIfam" id="NF009805">
    <property type="entry name" value="PRK13289.1"/>
    <property type="match status" value="1"/>
</dbReference>
<dbReference type="InterPro" id="IPR008333">
    <property type="entry name" value="Cbr1-like_FAD-bd_dom"/>
</dbReference>
<dbReference type="Proteomes" id="UP001589758">
    <property type="component" value="Unassembled WGS sequence"/>
</dbReference>
<dbReference type="GO" id="GO:0008941">
    <property type="term" value="F:nitric oxide dioxygenase NAD(P)H activity"/>
    <property type="evidence" value="ECO:0007669"/>
    <property type="project" value="UniProtKB-EC"/>
</dbReference>
<comment type="function">
    <text evidence="11">Is involved in NO detoxification in an aerobic process, termed nitric oxide dioxygenase (NOD) reaction that utilizes O(2) and NAD(P)H to convert NO to nitrate, which protects the bacterium from various noxious nitrogen compounds. Therefore, plays a central role in the inducible response to nitrosative stress.</text>
</comment>
<dbReference type="SUPFAM" id="SSF46458">
    <property type="entry name" value="Globin-like"/>
    <property type="match status" value="1"/>
</dbReference>
<dbReference type="PROSITE" id="PS51384">
    <property type="entry name" value="FAD_FR"/>
    <property type="match status" value="1"/>
</dbReference>
<gene>
    <name evidence="17" type="primary">hmpA</name>
    <name evidence="17" type="ORF">ACFFIT_02865</name>
</gene>
<comment type="catalytic activity">
    <reaction evidence="12">
        <text>2 nitric oxide + NADH + 2 O2 = 2 nitrate + NAD(+) + H(+)</text>
        <dbReference type="Rhea" id="RHEA:19469"/>
        <dbReference type="ChEBI" id="CHEBI:15378"/>
        <dbReference type="ChEBI" id="CHEBI:15379"/>
        <dbReference type="ChEBI" id="CHEBI:16480"/>
        <dbReference type="ChEBI" id="CHEBI:17632"/>
        <dbReference type="ChEBI" id="CHEBI:57540"/>
        <dbReference type="ChEBI" id="CHEBI:57945"/>
        <dbReference type="EC" id="1.14.12.17"/>
    </reaction>
</comment>
<dbReference type="InterPro" id="IPR001709">
    <property type="entry name" value="Flavoprot_Pyr_Nucl_cyt_Rdtase"/>
</dbReference>
<evidence type="ECO:0000256" key="12">
    <source>
        <dbReference type="ARBA" id="ARBA00048649"/>
    </source>
</evidence>
<dbReference type="InterPro" id="IPR000971">
    <property type="entry name" value="Globin"/>
</dbReference>
<keyword evidence="17" id="KW-0560">Oxidoreductase</keyword>
<evidence type="ECO:0000256" key="5">
    <source>
        <dbReference type="ARBA" id="ARBA00022617"/>
    </source>
</evidence>
<dbReference type="SUPFAM" id="SSF63380">
    <property type="entry name" value="Riboflavin synthase domain-like"/>
    <property type="match status" value="1"/>
</dbReference>
<dbReference type="InterPro" id="IPR039261">
    <property type="entry name" value="FNR_nucleotide-bd"/>
</dbReference>
<name>A0ABV6C7U6_9GAMM</name>
<evidence type="ECO:0000259" key="16">
    <source>
        <dbReference type="PROSITE" id="PS51384"/>
    </source>
</evidence>
<dbReference type="PRINTS" id="PR00371">
    <property type="entry name" value="FPNCR"/>
</dbReference>
<dbReference type="SUPFAM" id="SSF52343">
    <property type="entry name" value="Ferredoxin reductase-like, C-terminal NADP-linked domain"/>
    <property type="match status" value="1"/>
</dbReference>
<dbReference type="PROSITE" id="PS01033">
    <property type="entry name" value="GLOBIN"/>
    <property type="match status" value="1"/>
</dbReference>
<evidence type="ECO:0000256" key="2">
    <source>
        <dbReference type="ARBA" id="ARBA00006401"/>
    </source>
</evidence>
<evidence type="ECO:0000256" key="7">
    <source>
        <dbReference type="ARBA" id="ARBA00022723"/>
    </source>
</evidence>
<organism evidence="17 18">
    <name type="scientific">Thorsellia kenyensis</name>
    <dbReference type="NCBI Taxonomy" id="1549888"/>
    <lineage>
        <taxon>Bacteria</taxon>
        <taxon>Pseudomonadati</taxon>
        <taxon>Pseudomonadota</taxon>
        <taxon>Gammaproteobacteria</taxon>
        <taxon>Enterobacterales</taxon>
        <taxon>Thorselliaceae</taxon>
        <taxon>Thorsellia</taxon>
    </lineage>
</organism>
<evidence type="ECO:0000256" key="10">
    <source>
        <dbReference type="ARBA" id="ARBA00023027"/>
    </source>
</evidence>
<keyword evidence="14" id="KW-0813">Transport</keyword>
<dbReference type="CDD" id="cd06184">
    <property type="entry name" value="flavohem_like_fad_nad_binding"/>
    <property type="match status" value="1"/>
</dbReference>
<keyword evidence="18" id="KW-1185">Reference proteome</keyword>
<dbReference type="PANTHER" id="PTHR43396">
    <property type="entry name" value="FLAVOHEMOPROTEIN"/>
    <property type="match status" value="1"/>
</dbReference>
<feature type="domain" description="Globin" evidence="15">
    <location>
        <begin position="1"/>
        <end position="138"/>
    </location>
</feature>
<keyword evidence="8" id="KW-0521">NADP</keyword>
<keyword evidence="5 14" id="KW-0349">Heme</keyword>
<dbReference type="InterPro" id="IPR017927">
    <property type="entry name" value="FAD-bd_FR_type"/>
</dbReference>
<evidence type="ECO:0000313" key="18">
    <source>
        <dbReference type="Proteomes" id="UP001589758"/>
    </source>
</evidence>
<evidence type="ECO:0000313" key="17">
    <source>
        <dbReference type="EMBL" id="MFC0179045.1"/>
    </source>
</evidence>
<comment type="caution">
    <text evidence="17">The sequence shown here is derived from an EMBL/GenBank/DDBJ whole genome shotgun (WGS) entry which is preliminary data.</text>
</comment>
<feature type="domain" description="FAD-binding FR-type" evidence="16">
    <location>
        <begin position="152"/>
        <end position="263"/>
    </location>
</feature>
<dbReference type="CDD" id="cd08922">
    <property type="entry name" value="FHb-globin"/>
    <property type="match status" value="1"/>
</dbReference>
<sequence>MISQKSIELVKSTAPILQQYGETLTRHFYKRMFLSNPDVSAFFNVKNQAIGTQQRALANAISAYAENIKNLDVLHSAIDLIANKHASLMIKPEHYPIVGENLLASIKEVLGDNATDEVFNAWREAYCFLSELLINRENQIYNNNANKSGGWHGFRNFKVIKKEKESSLITSFYLQPEDKKALPHYFPGQYITLRVPTPDGFKTMRNYSLSDKPGLNYFRISIKREVALNQEIPAGIVSNILHDKIDVEDILEIGPPCGDFFLNTDEYNGKSLVLLAAGVGITPILSILNFATDNMPEREIILIYGCKNQVVQPFKHKIEALSKIHSKLRVHYRFSNPKLNDFNANQSCSIGKINMQLIESLITEKDADYYFCGPKPFMSTLFKGLLDWGIPNNQIHFEFFGPKEDLQNNSKGTLR</sequence>
<evidence type="ECO:0000256" key="6">
    <source>
        <dbReference type="ARBA" id="ARBA00022621"/>
    </source>
</evidence>
<dbReference type="Gene3D" id="2.40.30.10">
    <property type="entry name" value="Translation factors"/>
    <property type="match status" value="1"/>
</dbReference>
<dbReference type="PANTHER" id="PTHR43396:SF3">
    <property type="entry name" value="FLAVOHEMOPROTEIN"/>
    <property type="match status" value="1"/>
</dbReference>
<keyword evidence="10" id="KW-0520">NAD</keyword>
<dbReference type="Pfam" id="PF00175">
    <property type="entry name" value="NAD_binding_1"/>
    <property type="match status" value="1"/>
</dbReference>
<reference evidence="17 18" key="1">
    <citation type="submission" date="2024-09" db="EMBL/GenBank/DDBJ databases">
        <authorList>
            <person name="Sun Q."/>
            <person name="Mori K."/>
        </authorList>
    </citation>
    <scope>NUCLEOTIDE SEQUENCE [LARGE SCALE GENOMIC DNA]</scope>
    <source>
        <strain evidence="17 18">CCM 8545</strain>
    </source>
</reference>
<dbReference type="InterPro" id="IPR001433">
    <property type="entry name" value="OxRdtase_FAD/NAD-bd"/>
</dbReference>
<evidence type="ECO:0000259" key="15">
    <source>
        <dbReference type="PROSITE" id="PS01033"/>
    </source>
</evidence>
<accession>A0ABV6C7U6</accession>
<evidence type="ECO:0000256" key="4">
    <source>
        <dbReference type="ARBA" id="ARBA00022575"/>
    </source>
</evidence>
<dbReference type="InterPro" id="IPR009050">
    <property type="entry name" value="Globin-like_sf"/>
</dbReference>
<evidence type="ECO:0000256" key="1">
    <source>
        <dbReference type="ARBA" id="ARBA00001970"/>
    </source>
</evidence>
<dbReference type="InterPro" id="IPR012292">
    <property type="entry name" value="Globin/Proto"/>
</dbReference>
<evidence type="ECO:0000256" key="14">
    <source>
        <dbReference type="RuleBase" id="RU000356"/>
    </source>
</evidence>
<dbReference type="EC" id="1.14.12.17" evidence="3"/>
<keyword evidence="7" id="KW-0479">Metal-binding</keyword>
<evidence type="ECO:0000256" key="13">
    <source>
        <dbReference type="ARBA" id="ARBA00049433"/>
    </source>
</evidence>
<comment type="similarity">
    <text evidence="2">In the C-terminal section; belongs to the flavoprotein pyridine nucleotide cytochrome reductase family.</text>
</comment>
<dbReference type="InterPro" id="IPR017938">
    <property type="entry name" value="Riboflavin_synthase-like_b-brl"/>
</dbReference>